<name>A0A5Q2Q7Z4_9GAMM</name>
<reference evidence="3 4" key="1">
    <citation type="submission" date="2019-11" db="EMBL/GenBank/DDBJ databases">
        <authorList>
            <person name="Khan S.A."/>
            <person name="Jeon C.O."/>
            <person name="Chun B.H."/>
        </authorList>
    </citation>
    <scope>NUCLEOTIDE SEQUENCE [LARGE SCALE GENOMIC DNA]</scope>
    <source>
        <strain evidence="3 4">IMCC 1097</strain>
    </source>
</reference>
<dbReference type="InterPro" id="IPR043717">
    <property type="entry name" value="DUF5658"/>
</dbReference>
<keyword evidence="4" id="KW-1185">Reference proteome</keyword>
<feature type="transmembrane region" description="Helical" evidence="1">
    <location>
        <begin position="12"/>
        <end position="33"/>
    </location>
</feature>
<organism evidence="3 4">
    <name type="scientific">Litorivicinus lipolyticus</name>
    <dbReference type="NCBI Taxonomy" id="418701"/>
    <lineage>
        <taxon>Bacteria</taxon>
        <taxon>Pseudomonadati</taxon>
        <taxon>Pseudomonadota</taxon>
        <taxon>Gammaproteobacteria</taxon>
        <taxon>Oceanospirillales</taxon>
        <taxon>Litorivicinaceae</taxon>
        <taxon>Litorivicinus</taxon>
    </lineage>
</organism>
<sequence length="109" mass="11976">MSAQSLLPHQRRFTGLGIICMSMLDAHFTLRVLALGAREANPLMAYLIEMGDLWFVSGKLTLTAGGVALLMFASVRPNRGPSPLVILRLCFFSYAGLMAWHLILLGRLS</sequence>
<gene>
    <name evidence="3" type="ORF">GH975_00495</name>
</gene>
<protein>
    <recommendedName>
        <fullName evidence="2">DUF5658 domain-containing protein</fullName>
    </recommendedName>
</protein>
<dbReference type="OrthoDB" id="7060920at2"/>
<feature type="transmembrane region" description="Helical" evidence="1">
    <location>
        <begin position="85"/>
        <end position="103"/>
    </location>
</feature>
<dbReference type="Pfam" id="PF18902">
    <property type="entry name" value="DUF5658"/>
    <property type="match status" value="1"/>
</dbReference>
<evidence type="ECO:0000259" key="2">
    <source>
        <dbReference type="Pfam" id="PF18902"/>
    </source>
</evidence>
<dbReference type="EMBL" id="CP045871">
    <property type="protein sequence ID" value="QGG79113.1"/>
    <property type="molecule type" value="Genomic_DNA"/>
</dbReference>
<evidence type="ECO:0000256" key="1">
    <source>
        <dbReference type="SAM" id="Phobius"/>
    </source>
</evidence>
<dbReference type="AlphaFoldDB" id="A0A5Q2Q7Z4"/>
<keyword evidence="1" id="KW-0472">Membrane</keyword>
<proteinExistence type="predicted"/>
<accession>A0A5Q2Q7Z4</accession>
<dbReference type="KEGG" id="llp:GH975_00495"/>
<dbReference type="RefSeq" id="WP_153712617.1">
    <property type="nucleotide sequence ID" value="NZ_CP045871.1"/>
</dbReference>
<dbReference type="Proteomes" id="UP000388235">
    <property type="component" value="Chromosome"/>
</dbReference>
<keyword evidence="1" id="KW-0812">Transmembrane</keyword>
<evidence type="ECO:0000313" key="4">
    <source>
        <dbReference type="Proteomes" id="UP000388235"/>
    </source>
</evidence>
<feature type="domain" description="DUF5658" evidence="2">
    <location>
        <begin position="18"/>
        <end position="105"/>
    </location>
</feature>
<evidence type="ECO:0000313" key="3">
    <source>
        <dbReference type="EMBL" id="QGG79113.1"/>
    </source>
</evidence>
<keyword evidence="1" id="KW-1133">Transmembrane helix</keyword>
<feature type="transmembrane region" description="Helical" evidence="1">
    <location>
        <begin position="53"/>
        <end position="73"/>
    </location>
</feature>